<dbReference type="InterPro" id="IPR018757">
    <property type="entry name" value="DUF2316"/>
</dbReference>
<reference evidence="2" key="1">
    <citation type="submission" date="2024-07" db="EMBL/GenBank/DDBJ databases">
        <authorList>
            <person name="fu j."/>
        </authorList>
    </citation>
    <scope>NUCLEOTIDE SEQUENCE</scope>
    <source>
        <strain evidence="2">P10A9</strain>
    </source>
</reference>
<dbReference type="RefSeq" id="WP_307957069.1">
    <property type="nucleotide sequence ID" value="NZ_CP163302.1"/>
</dbReference>
<dbReference type="Pfam" id="PF10078">
    <property type="entry name" value="DUF2316"/>
    <property type="match status" value="1"/>
</dbReference>
<dbReference type="EMBL" id="CP163302">
    <property type="protein sequence ID" value="XDP45749.1"/>
    <property type="molecule type" value="Genomic_DNA"/>
</dbReference>
<dbReference type="AlphaFoldDB" id="A0AB39L5Z3"/>
<evidence type="ECO:0000256" key="1">
    <source>
        <dbReference type="SAM" id="MobiDB-lite"/>
    </source>
</evidence>
<name>A0AB39L5Z3_9MICC</name>
<organism evidence="2">
    <name type="scientific">Sinomonas puerhi</name>
    <dbReference type="NCBI Taxonomy" id="3238584"/>
    <lineage>
        <taxon>Bacteria</taxon>
        <taxon>Bacillati</taxon>
        <taxon>Actinomycetota</taxon>
        <taxon>Actinomycetes</taxon>
        <taxon>Micrococcales</taxon>
        <taxon>Micrococcaceae</taxon>
        <taxon>Sinomonas</taxon>
    </lineage>
</organism>
<protein>
    <submittedName>
        <fullName evidence="2">DUF2316 family protein</fullName>
    </submittedName>
</protein>
<dbReference type="KEGG" id="spue:AB5L97_01625"/>
<evidence type="ECO:0000313" key="2">
    <source>
        <dbReference type="EMBL" id="XDP45749.1"/>
    </source>
</evidence>
<proteinExistence type="predicted"/>
<feature type="compositionally biased region" description="Polar residues" evidence="1">
    <location>
        <begin position="1"/>
        <end position="15"/>
    </location>
</feature>
<sequence length="94" mass="10523">MSLTSAQRRQTSTDLAENLRRSGIPRGTVETDLGWTRERFDATLAVGSDVSPVDVWALRDYLDAALREDPDEAARWTVLTDRARTAATAWFPLD</sequence>
<accession>A0AB39L5Z3</accession>
<gene>
    <name evidence="2" type="ORF">AB5L97_01625</name>
</gene>
<feature type="region of interest" description="Disordered" evidence="1">
    <location>
        <begin position="1"/>
        <end position="28"/>
    </location>
</feature>